<proteinExistence type="predicted"/>
<protein>
    <submittedName>
        <fullName evidence="2">Uncharacterized protein</fullName>
    </submittedName>
</protein>
<keyword evidence="3" id="KW-1185">Reference proteome</keyword>
<dbReference type="OrthoDB" id="9807580at2"/>
<dbReference type="InterPro" id="IPR008949">
    <property type="entry name" value="Isoprenoid_synthase_dom_sf"/>
</dbReference>
<dbReference type="Pfam" id="PF00494">
    <property type="entry name" value="SQS_PSY"/>
    <property type="match status" value="1"/>
</dbReference>
<accession>A0A5C4NHV3</accession>
<name>A0A5C4NHV3_9RHOB</name>
<evidence type="ECO:0000256" key="1">
    <source>
        <dbReference type="SAM" id="MobiDB-lite"/>
    </source>
</evidence>
<reference evidence="2 3" key="1">
    <citation type="submission" date="2019-06" db="EMBL/GenBank/DDBJ databases">
        <authorList>
            <person name="Jiang L."/>
        </authorList>
    </citation>
    <scope>NUCLEOTIDE SEQUENCE [LARGE SCALE GENOMIC DNA]</scope>
    <source>
        <strain evidence="2 3">YIM 48858</strain>
    </source>
</reference>
<dbReference type="Gene3D" id="1.10.600.10">
    <property type="entry name" value="Farnesyl Diphosphate Synthase"/>
    <property type="match status" value="1"/>
</dbReference>
<evidence type="ECO:0000313" key="2">
    <source>
        <dbReference type="EMBL" id="TNC72257.1"/>
    </source>
</evidence>
<organism evidence="2 3">
    <name type="scientific">Rubellimicrobium roseum</name>
    <dbReference type="NCBI Taxonomy" id="687525"/>
    <lineage>
        <taxon>Bacteria</taxon>
        <taxon>Pseudomonadati</taxon>
        <taxon>Pseudomonadota</taxon>
        <taxon>Alphaproteobacteria</taxon>
        <taxon>Rhodobacterales</taxon>
        <taxon>Roseobacteraceae</taxon>
        <taxon>Rubellimicrobium</taxon>
    </lineage>
</organism>
<evidence type="ECO:0000313" key="3">
    <source>
        <dbReference type="Proteomes" id="UP000305709"/>
    </source>
</evidence>
<dbReference type="EMBL" id="VDFV01000009">
    <property type="protein sequence ID" value="TNC72257.1"/>
    <property type="molecule type" value="Genomic_DNA"/>
</dbReference>
<feature type="compositionally biased region" description="Basic residues" evidence="1">
    <location>
        <begin position="1"/>
        <end position="20"/>
    </location>
</feature>
<feature type="region of interest" description="Disordered" evidence="1">
    <location>
        <begin position="1"/>
        <end position="29"/>
    </location>
</feature>
<dbReference type="SUPFAM" id="SSF48576">
    <property type="entry name" value="Terpenoid synthases"/>
    <property type="match status" value="1"/>
</dbReference>
<comment type="caution">
    <text evidence="2">The sequence shown here is derived from an EMBL/GenBank/DDBJ whole genome shotgun (WGS) entry which is preliminary data.</text>
</comment>
<sequence>MAQSHAAHRRRRGARSRHRPSSASRREFDPILTGMRMDVDGIVAPHLVRLARCVRGQAGTVGLLSMRVFGARQGEETRRFALSLACAMQLTDILRDEEEDPRAVICKSRRRCSRRPAYLGIRTRPSMRRVAVLAPLPEIVSVVLGPQGAGSPRPGAADDGTPRQTLGEHGGRLVASVDAPPRLAEDDR</sequence>
<dbReference type="InterPro" id="IPR002060">
    <property type="entry name" value="Squ/phyt_synthse"/>
</dbReference>
<dbReference type="AlphaFoldDB" id="A0A5C4NHV3"/>
<dbReference type="GO" id="GO:0016765">
    <property type="term" value="F:transferase activity, transferring alkyl or aryl (other than methyl) groups"/>
    <property type="evidence" value="ECO:0007669"/>
    <property type="project" value="UniProtKB-ARBA"/>
</dbReference>
<feature type="region of interest" description="Disordered" evidence="1">
    <location>
        <begin position="145"/>
        <end position="188"/>
    </location>
</feature>
<gene>
    <name evidence="2" type="ORF">FHG71_09135</name>
</gene>
<dbReference type="PANTHER" id="PTHR31480">
    <property type="entry name" value="BIFUNCTIONAL LYCOPENE CYCLASE/PHYTOENE SYNTHASE"/>
    <property type="match status" value="1"/>
</dbReference>
<dbReference type="Proteomes" id="UP000305709">
    <property type="component" value="Unassembled WGS sequence"/>
</dbReference>
<dbReference type="RefSeq" id="WP_139081373.1">
    <property type="nucleotide sequence ID" value="NZ_VDFV01000009.1"/>
</dbReference>